<protein>
    <submittedName>
        <fullName evidence="7">MFS multidrug transporter</fullName>
    </submittedName>
</protein>
<dbReference type="InterPro" id="IPR036259">
    <property type="entry name" value="MFS_trans_sf"/>
</dbReference>
<dbReference type="Proteomes" id="UP001281614">
    <property type="component" value="Unassembled WGS sequence"/>
</dbReference>
<accession>A0AAD9Y864</accession>
<dbReference type="InterPro" id="IPR020846">
    <property type="entry name" value="MFS_dom"/>
</dbReference>
<comment type="subcellular location">
    <subcellularLocation>
        <location evidence="1">Membrane</location>
        <topology evidence="1">Multi-pass membrane protein</topology>
    </subcellularLocation>
</comment>
<feature type="domain" description="Major facilitator superfamily (MFS) profile" evidence="6">
    <location>
        <begin position="1"/>
        <end position="388"/>
    </location>
</feature>
<dbReference type="GO" id="GO:0022857">
    <property type="term" value="F:transmembrane transporter activity"/>
    <property type="evidence" value="ECO:0007669"/>
    <property type="project" value="InterPro"/>
</dbReference>
<evidence type="ECO:0000256" key="2">
    <source>
        <dbReference type="ARBA" id="ARBA00022692"/>
    </source>
</evidence>
<dbReference type="PANTHER" id="PTHR23502:SF74">
    <property type="entry name" value="MAJOR FACILITATOR SUPERFAMILY (MFS) PROFILE DOMAIN-CONTAINING PROTEIN"/>
    <property type="match status" value="1"/>
</dbReference>
<dbReference type="PROSITE" id="PS50850">
    <property type="entry name" value="MFS"/>
    <property type="match status" value="1"/>
</dbReference>
<feature type="transmembrane region" description="Helical" evidence="5">
    <location>
        <begin position="6"/>
        <end position="24"/>
    </location>
</feature>
<feature type="transmembrane region" description="Helical" evidence="5">
    <location>
        <begin position="189"/>
        <end position="208"/>
    </location>
</feature>
<evidence type="ECO:0000313" key="7">
    <source>
        <dbReference type="EMBL" id="KAK2751708.1"/>
    </source>
</evidence>
<evidence type="ECO:0000259" key="6">
    <source>
        <dbReference type="PROSITE" id="PS50850"/>
    </source>
</evidence>
<feature type="transmembrane region" description="Helical" evidence="5">
    <location>
        <begin position="90"/>
        <end position="109"/>
    </location>
</feature>
<gene>
    <name evidence="7" type="ORF">CKAH01_17815</name>
</gene>
<dbReference type="SUPFAM" id="SSF103473">
    <property type="entry name" value="MFS general substrate transporter"/>
    <property type="match status" value="1"/>
</dbReference>
<reference evidence="7" key="1">
    <citation type="submission" date="2023-02" db="EMBL/GenBank/DDBJ databases">
        <title>Colletotrichum kahawae CIFC_Que2 genome sequencing and assembly.</title>
        <authorList>
            <person name="Baroncelli R."/>
        </authorList>
    </citation>
    <scope>NUCLEOTIDE SEQUENCE</scope>
    <source>
        <strain evidence="7">CIFC_Que2</strain>
    </source>
</reference>
<organism evidence="7 8">
    <name type="scientific">Colletotrichum kahawae</name>
    <name type="common">Coffee berry disease fungus</name>
    <dbReference type="NCBI Taxonomy" id="34407"/>
    <lineage>
        <taxon>Eukaryota</taxon>
        <taxon>Fungi</taxon>
        <taxon>Dikarya</taxon>
        <taxon>Ascomycota</taxon>
        <taxon>Pezizomycotina</taxon>
        <taxon>Sordariomycetes</taxon>
        <taxon>Hypocreomycetidae</taxon>
        <taxon>Glomerellales</taxon>
        <taxon>Glomerellaceae</taxon>
        <taxon>Colletotrichum</taxon>
        <taxon>Colletotrichum gloeosporioides species complex</taxon>
    </lineage>
</organism>
<feature type="transmembrane region" description="Helical" evidence="5">
    <location>
        <begin position="115"/>
        <end position="138"/>
    </location>
</feature>
<keyword evidence="3 5" id="KW-1133">Transmembrane helix</keyword>
<feature type="transmembrane region" description="Helical" evidence="5">
    <location>
        <begin position="272"/>
        <end position="289"/>
    </location>
</feature>
<keyword evidence="4 5" id="KW-0472">Membrane</keyword>
<dbReference type="Gene3D" id="1.20.1250.20">
    <property type="entry name" value="MFS general substrate transporter like domains"/>
    <property type="match status" value="1"/>
</dbReference>
<dbReference type="EMBL" id="VYYT01000259">
    <property type="protein sequence ID" value="KAK2751708.1"/>
    <property type="molecule type" value="Genomic_DNA"/>
</dbReference>
<name>A0AAD9Y864_COLKA</name>
<feature type="transmembrane region" description="Helical" evidence="5">
    <location>
        <begin position="36"/>
        <end position="55"/>
    </location>
</feature>
<keyword evidence="8" id="KW-1185">Reference proteome</keyword>
<dbReference type="InterPro" id="IPR011701">
    <property type="entry name" value="MFS"/>
</dbReference>
<evidence type="ECO:0000313" key="8">
    <source>
        <dbReference type="Proteomes" id="UP001281614"/>
    </source>
</evidence>
<feature type="transmembrane region" description="Helical" evidence="5">
    <location>
        <begin position="301"/>
        <end position="322"/>
    </location>
</feature>
<dbReference type="PANTHER" id="PTHR23502">
    <property type="entry name" value="MAJOR FACILITATOR SUPERFAMILY"/>
    <property type="match status" value="1"/>
</dbReference>
<feature type="transmembrane region" description="Helical" evidence="5">
    <location>
        <begin position="366"/>
        <end position="385"/>
    </location>
</feature>
<dbReference type="AlphaFoldDB" id="A0AAD9Y864"/>
<feature type="transmembrane region" description="Helical" evidence="5">
    <location>
        <begin position="343"/>
        <end position="360"/>
    </location>
</feature>
<proteinExistence type="predicted"/>
<keyword evidence="2 5" id="KW-0812">Transmembrane</keyword>
<evidence type="ECO:0000256" key="4">
    <source>
        <dbReference type="ARBA" id="ARBA00023136"/>
    </source>
</evidence>
<feature type="transmembrane region" description="Helical" evidence="5">
    <location>
        <begin position="228"/>
        <end position="252"/>
    </location>
</feature>
<evidence type="ECO:0000256" key="3">
    <source>
        <dbReference type="ARBA" id="ARBA00022989"/>
    </source>
</evidence>
<comment type="caution">
    <text evidence="7">The sequence shown here is derived from an EMBL/GenBank/DDBJ whole genome shotgun (WGS) entry which is preliminary data.</text>
</comment>
<evidence type="ECO:0000256" key="5">
    <source>
        <dbReference type="SAM" id="Phobius"/>
    </source>
</evidence>
<sequence>MVLLNSLYLVGYTLGPLIFGPLSEHIGRRPVLSMTYTLYLLFTVGCALAPTYGVLLLFRTLSGIVAAAPNAVVGALFADIFDDSTQRGRAIATFIVIATMGPAMGPVVSGCTADISWRLCFWVGLALAGITWPLVLFLPETCQKVLQKRCEGHGDQQRESGPVRSQIPLTKELSMVFSRPFTMIFKEPIVLFTSVYLGLVYSILYLFFQAYPIIFGETYNLPPRDFGLAFLPVSLGAVVAFVIFLLFATVLLQQRKRKTAWSLQERYARLPLACVGGPCVVIALFWLGSTSSPPTNPIMSSMAGIFFGAGYFFTFFAMLGYLTDAYKQFSASAHAAASTTRSLAGVCLPFAAVSMYTNLGTRWACFVLGFAALAVSAIPFVFISYDKEIRERSPYCQKIRDEPDAT</sequence>
<dbReference type="GO" id="GO:0005886">
    <property type="term" value="C:plasma membrane"/>
    <property type="evidence" value="ECO:0007669"/>
    <property type="project" value="TreeGrafter"/>
</dbReference>
<dbReference type="Pfam" id="PF07690">
    <property type="entry name" value="MFS_1"/>
    <property type="match status" value="1"/>
</dbReference>
<evidence type="ECO:0000256" key="1">
    <source>
        <dbReference type="ARBA" id="ARBA00004141"/>
    </source>
</evidence>